<dbReference type="NCBIfam" id="TIGR03423">
    <property type="entry name" value="pbp2_mrdA"/>
    <property type="match status" value="1"/>
</dbReference>
<protein>
    <submittedName>
        <fullName evidence="18">Penicillin-binding protein 2</fullName>
    </submittedName>
</protein>
<dbReference type="GO" id="GO:0006508">
    <property type="term" value="P:proteolysis"/>
    <property type="evidence" value="ECO:0007669"/>
    <property type="project" value="UniProtKB-KW"/>
</dbReference>
<dbReference type="SUPFAM" id="SSF56601">
    <property type="entry name" value="beta-lactamase/transpeptidase-like"/>
    <property type="match status" value="1"/>
</dbReference>
<evidence type="ECO:0000256" key="3">
    <source>
        <dbReference type="ARBA" id="ARBA00022475"/>
    </source>
</evidence>
<evidence type="ECO:0000256" key="12">
    <source>
        <dbReference type="ARBA" id="ARBA00023136"/>
    </source>
</evidence>
<dbReference type="InterPro" id="IPR017790">
    <property type="entry name" value="Penicillin-binding_protein_2"/>
</dbReference>
<evidence type="ECO:0000256" key="15">
    <source>
        <dbReference type="SAM" id="Phobius"/>
    </source>
</evidence>
<evidence type="ECO:0000313" key="18">
    <source>
        <dbReference type="EMBL" id="SBV90698.1"/>
    </source>
</evidence>
<keyword evidence="5" id="KW-0121">Carboxypeptidase</keyword>
<feature type="domain" description="Penicillin-binding protein transpeptidase" evidence="16">
    <location>
        <begin position="262"/>
        <end position="575"/>
    </location>
</feature>
<keyword evidence="10" id="KW-0573">Peptidoglycan synthesis</keyword>
<dbReference type="InterPro" id="IPR005311">
    <property type="entry name" value="PBP_dimer"/>
</dbReference>
<keyword evidence="13" id="KW-0961">Cell wall biogenesis/degradation</keyword>
<dbReference type="GO" id="GO:0009252">
    <property type="term" value="P:peptidoglycan biosynthetic process"/>
    <property type="evidence" value="ECO:0007669"/>
    <property type="project" value="UniProtKB-KW"/>
</dbReference>
<dbReference type="GO" id="GO:0009002">
    <property type="term" value="F:serine-type D-Ala-D-Ala carboxypeptidase activity"/>
    <property type="evidence" value="ECO:0007669"/>
    <property type="project" value="InterPro"/>
</dbReference>
<evidence type="ECO:0000259" key="17">
    <source>
        <dbReference type="Pfam" id="PF03717"/>
    </source>
</evidence>
<keyword evidence="12 15" id="KW-0472">Membrane</keyword>
<evidence type="ECO:0000259" key="16">
    <source>
        <dbReference type="Pfam" id="PF00905"/>
    </source>
</evidence>
<dbReference type="Pfam" id="PF00905">
    <property type="entry name" value="Transpeptidase"/>
    <property type="match status" value="1"/>
</dbReference>
<dbReference type="InterPro" id="IPR012338">
    <property type="entry name" value="Beta-lactam/transpept-like"/>
</dbReference>
<proteinExistence type="predicted"/>
<evidence type="ECO:0000256" key="7">
    <source>
        <dbReference type="ARBA" id="ARBA00022692"/>
    </source>
</evidence>
<feature type="transmembrane region" description="Helical" evidence="15">
    <location>
        <begin position="12"/>
        <end position="31"/>
    </location>
</feature>
<evidence type="ECO:0000256" key="1">
    <source>
        <dbReference type="ARBA" id="ARBA00004167"/>
    </source>
</evidence>
<dbReference type="GO" id="GO:0071972">
    <property type="term" value="F:peptidoglycan L,D-transpeptidase activity"/>
    <property type="evidence" value="ECO:0007669"/>
    <property type="project" value="TreeGrafter"/>
</dbReference>
<keyword evidence="8" id="KW-0378">Hydrolase</keyword>
<dbReference type="InterPro" id="IPR050515">
    <property type="entry name" value="Beta-lactam/transpept"/>
</dbReference>
<evidence type="ECO:0000256" key="14">
    <source>
        <dbReference type="SAM" id="MobiDB-lite"/>
    </source>
</evidence>
<dbReference type="Gene3D" id="3.90.1310.10">
    <property type="entry name" value="Penicillin-binding protein 2a (Domain 2)"/>
    <property type="match status" value="1"/>
</dbReference>
<accession>A0A212ITZ8</accession>
<evidence type="ECO:0000256" key="13">
    <source>
        <dbReference type="ARBA" id="ARBA00023316"/>
    </source>
</evidence>
<dbReference type="InterPro" id="IPR001460">
    <property type="entry name" value="PCN-bd_Tpept"/>
</dbReference>
<sequence>MAKINLDLTKRKYVLGGIACSIVLIYIVQLFNLQIVKSEYKSSADGNAFFNRTLYPSRGKISDRNDKLLVFNQPTYDLVYIPREVQPFDTLDLCKALDITREQFDKRLADVKDRRQNPGYSTYTQQTFMTQLTTQESGILQEKLYKFPGFFIQKRTLRQYNYHNAGLLLGYVAEVSKTQMENDNYYVRGDYGGKSGLESSYEKYLRGEKGVEILLRDAHGRIQGKYENGKNDIAPISGKDLTLSIDIDLQAYGEYLMQNKVGSIVMIEPETGEVLCLVTSPTYDPSMLLGGRDFKKNYLELENNPLKPLLNRPIQGMYPPGSTFKTTQGLVFLQEDIITENTMYSCAGGYPPLGGRPKCHPHGSPLALIPAIATSCNSYFCYGLSAMLGNRKKYKSTPEAFEVWKDHMVDMGFGYPLGVDLPSEKRGFIPNSNFYNRAYKNSWNASTIISIAIGQGEVTATPLQVANLAATIANRGHYIVPHVVKNIQDTPLDSLYTHKRETGIKKEHYQSIVEGMARAVTGGTCRGANLLPEIEVCGKTGTAENPHGKDHSIFMGFAPKDNPKVAIFVIVENAGFGATFGVPVGRLMMQKYLKGEVPASDKYIEDRIVNTTILPQTFFNWNRTNKRTMEFSQPTPASNDVEKEEVKPFTLESDN</sequence>
<dbReference type="PANTHER" id="PTHR30627:SF2">
    <property type="entry name" value="PEPTIDOGLYCAN D,D-TRANSPEPTIDASE MRDA"/>
    <property type="match status" value="1"/>
</dbReference>
<evidence type="ECO:0000256" key="10">
    <source>
        <dbReference type="ARBA" id="ARBA00022984"/>
    </source>
</evidence>
<dbReference type="EMBL" id="FLUM01000001">
    <property type="protein sequence ID" value="SBV90698.1"/>
    <property type="molecule type" value="Genomic_DNA"/>
</dbReference>
<dbReference type="GO" id="GO:0071555">
    <property type="term" value="P:cell wall organization"/>
    <property type="evidence" value="ECO:0007669"/>
    <property type="project" value="UniProtKB-KW"/>
</dbReference>
<keyword evidence="7 15" id="KW-0812">Transmembrane</keyword>
<dbReference type="GO" id="GO:0008360">
    <property type="term" value="P:regulation of cell shape"/>
    <property type="evidence" value="ECO:0007669"/>
    <property type="project" value="UniProtKB-KW"/>
</dbReference>
<dbReference type="InterPro" id="IPR036138">
    <property type="entry name" value="PBP_dimer_sf"/>
</dbReference>
<dbReference type="AlphaFoldDB" id="A0A212ITZ8"/>
<dbReference type="RefSeq" id="WP_296937889.1">
    <property type="nucleotide sequence ID" value="NZ_LT599032.1"/>
</dbReference>
<dbReference type="Gene3D" id="3.30.1390.30">
    <property type="entry name" value="Penicillin-binding protein 2a, domain 3"/>
    <property type="match status" value="1"/>
</dbReference>
<name>A0A212ITZ8_9BACT</name>
<feature type="region of interest" description="Disordered" evidence="14">
    <location>
        <begin position="630"/>
        <end position="655"/>
    </location>
</feature>
<evidence type="ECO:0000256" key="9">
    <source>
        <dbReference type="ARBA" id="ARBA00022960"/>
    </source>
</evidence>
<evidence type="ECO:0000256" key="4">
    <source>
        <dbReference type="ARBA" id="ARBA00022519"/>
    </source>
</evidence>
<dbReference type="PANTHER" id="PTHR30627">
    <property type="entry name" value="PEPTIDOGLYCAN D,D-TRANSPEPTIDASE"/>
    <property type="match status" value="1"/>
</dbReference>
<dbReference type="GO" id="GO:0008658">
    <property type="term" value="F:penicillin binding"/>
    <property type="evidence" value="ECO:0007669"/>
    <property type="project" value="InterPro"/>
</dbReference>
<dbReference type="SUPFAM" id="SSF56519">
    <property type="entry name" value="Penicillin binding protein dimerisation domain"/>
    <property type="match status" value="1"/>
</dbReference>
<keyword evidence="6" id="KW-0645">Protease</keyword>
<feature type="domain" description="Penicillin-binding protein dimerisation" evidence="17">
    <location>
        <begin position="54"/>
        <end position="224"/>
    </location>
</feature>
<evidence type="ECO:0000256" key="6">
    <source>
        <dbReference type="ARBA" id="ARBA00022670"/>
    </source>
</evidence>
<evidence type="ECO:0000256" key="2">
    <source>
        <dbReference type="ARBA" id="ARBA00004236"/>
    </source>
</evidence>
<reference evidence="18" key="1">
    <citation type="submission" date="2016-04" db="EMBL/GenBank/DDBJ databases">
        <authorList>
            <person name="Evans L.H."/>
            <person name="Alamgir A."/>
            <person name="Owens N."/>
            <person name="Weber N.D."/>
            <person name="Virtaneva K."/>
            <person name="Barbian K."/>
            <person name="Babar A."/>
            <person name="Rosenke K."/>
        </authorList>
    </citation>
    <scope>NUCLEOTIDE SEQUENCE</scope>
    <source>
        <strain evidence="18">86-1</strain>
    </source>
</reference>
<dbReference type="Pfam" id="PF03717">
    <property type="entry name" value="PBP_dimer"/>
    <property type="match status" value="1"/>
</dbReference>
<keyword evidence="3" id="KW-1003">Cell membrane</keyword>
<evidence type="ECO:0000256" key="5">
    <source>
        <dbReference type="ARBA" id="ARBA00022645"/>
    </source>
</evidence>
<organism evidence="18">
    <name type="scientific">uncultured Dysgonomonas sp</name>
    <dbReference type="NCBI Taxonomy" id="206096"/>
    <lineage>
        <taxon>Bacteria</taxon>
        <taxon>Pseudomonadati</taxon>
        <taxon>Bacteroidota</taxon>
        <taxon>Bacteroidia</taxon>
        <taxon>Bacteroidales</taxon>
        <taxon>Dysgonomonadaceae</taxon>
        <taxon>Dysgonomonas</taxon>
        <taxon>environmental samples</taxon>
    </lineage>
</organism>
<dbReference type="FunFam" id="3.40.710.10:FF:000024">
    <property type="entry name" value="Penicillin-binding protein 2"/>
    <property type="match status" value="1"/>
</dbReference>
<keyword evidence="4" id="KW-0997">Cell inner membrane</keyword>
<gene>
    <name evidence="18" type="ORF">KL86DYS1_10141</name>
</gene>
<keyword evidence="9" id="KW-0133">Cell shape</keyword>
<dbReference type="GO" id="GO:0005886">
    <property type="term" value="C:plasma membrane"/>
    <property type="evidence" value="ECO:0007669"/>
    <property type="project" value="UniProtKB-SubCell"/>
</dbReference>
<evidence type="ECO:0000256" key="8">
    <source>
        <dbReference type="ARBA" id="ARBA00022801"/>
    </source>
</evidence>
<comment type="subcellular location">
    <subcellularLocation>
        <location evidence="2">Cell membrane</location>
    </subcellularLocation>
    <subcellularLocation>
        <location evidence="1">Membrane</location>
        <topology evidence="1">Single-pass membrane protein</topology>
    </subcellularLocation>
</comment>
<evidence type="ECO:0000256" key="11">
    <source>
        <dbReference type="ARBA" id="ARBA00022989"/>
    </source>
</evidence>
<dbReference type="Gene3D" id="3.40.710.10">
    <property type="entry name" value="DD-peptidase/beta-lactamase superfamily"/>
    <property type="match status" value="1"/>
</dbReference>
<keyword evidence="11 15" id="KW-1133">Transmembrane helix</keyword>